<evidence type="ECO:0000256" key="1">
    <source>
        <dbReference type="ARBA" id="ARBA00022450"/>
    </source>
</evidence>
<dbReference type="InterPro" id="IPR020845">
    <property type="entry name" value="AMP-binding_CS"/>
</dbReference>
<dbReference type="CDD" id="cd05930">
    <property type="entry name" value="A_NRPS"/>
    <property type="match status" value="1"/>
</dbReference>
<dbReference type="GO" id="GO:0005737">
    <property type="term" value="C:cytoplasm"/>
    <property type="evidence" value="ECO:0007669"/>
    <property type="project" value="TreeGrafter"/>
</dbReference>
<dbReference type="FunFam" id="3.30.300.30:FF:000010">
    <property type="entry name" value="Enterobactin synthetase component F"/>
    <property type="match status" value="1"/>
</dbReference>
<dbReference type="Gene3D" id="3.30.300.30">
    <property type="match status" value="1"/>
</dbReference>
<dbReference type="InterPro" id="IPR029058">
    <property type="entry name" value="AB_hydrolase_fold"/>
</dbReference>
<accession>A0A928Z715</accession>
<keyword evidence="2" id="KW-0597">Phosphoprotein</keyword>
<proteinExistence type="predicted"/>
<dbReference type="InterPro" id="IPR025110">
    <property type="entry name" value="AMP-bd_C"/>
</dbReference>
<keyword evidence="5" id="KW-1185">Reference proteome</keyword>
<evidence type="ECO:0000313" key="4">
    <source>
        <dbReference type="EMBL" id="MBE9040090.1"/>
    </source>
</evidence>
<dbReference type="RefSeq" id="WP_264320348.1">
    <property type="nucleotide sequence ID" value="NZ_JADEXN010000054.1"/>
</dbReference>
<feature type="domain" description="Carrier" evidence="3">
    <location>
        <begin position="392"/>
        <end position="467"/>
    </location>
</feature>
<protein>
    <submittedName>
        <fullName evidence="4">AMP-binding protein</fullName>
    </submittedName>
</protein>
<dbReference type="GO" id="GO:0031177">
    <property type="term" value="F:phosphopantetheine binding"/>
    <property type="evidence" value="ECO:0007669"/>
    <property type="project" value="InterPro"/>
</dbReference>
<gene>
    <name evidence="4" type="ORF">IQ235_04695</name>
</gene>
<dbReference type="SUPFAM" id="SSF47336">
    <property type="entry name" value="ACP-like"/>
    <property type="match status" value="1"/>
</dbReference>
<dbReference type="PANTHER" id="PTHR45527">
    <property type="entry name" value="NONRIBOSOMAL PEPTIDE SYNTHETASE"/>
    <property type="match status" value="1"/>
</dbReference>
<dbReference type="PANTHER" id="PTHR45527:SF1">
    <property type="entry name" value="FATTY ACID SYNTHASE"/>
    <property type="match status" value="1"/>
</dbReference>
<dbReference type="InterPro" id="IPR045851">
    <property type="entry name" value="AMP-bd_C_sf"/>
</dbReference>
<dbReference type="FunFam" id="1.10.1200.10:FF:000016">
    <property type="entry name" value="Non-ribosomal peptide synthase"/>
    <property type="match status" value="1"/>
</dbReference>
<dbReference type="GO" id="GO:0044550">
    <property type="term" value="P:secondary metabolite biosynthetic process"/>
    <property type="evidence" value="ECO:0007669"/>
    <property type="project" value="TreeGrafter"/>
</dbReference>
<dbReference type="SUPFAM" id="SSF56801">
    <property type="entry name" value="Acetyl-CoA synthetase-like"/>
    <property type="match status" value="1"/>
</dbReference>
<dbReference type="InterPro" id="IPR042099">
    <property type="entry name" value="ANL_N_sf"/>
</dbReference>
<keyword evidence="1" id="KW-0596">Phosphopantetheine</keyword>
<dbReference type="Gene3D" id="3.40.50.12780">
    <property type="entry name" value="N-terminal domain of ligase-like"/>
    <property type="match status" value="1"/>
</dbReference>
<dbReference type="PROSITE" id="PS50075">
    <property type="entry name" value="CARRIER"/>
    <property type="match status" value="1"/>
</dbReference>
<feature type="non-terminal residue" evidence="4">
    <location>
        <position position="1"/>
    </location>
</feature>
<evidence type="ECO:0000313" key="5">
    <source>
        <dbReference type="Proteomes" id="UP000621799"/>
    </source>
</evidence>
<evidence type="ECO:0000259" key="3">
    <source>
        <dbReference type="PROSITE" id="PS50075"/>
    </source>
</evidence>
<name>A0A928Z715_9CYAN</name>
<dbReference type="Gene3D" id="3.40.50.1820">
    <property type="entry name" value="alpha/beta hydrolase"/>
    <property type="match status" value="1"/>
</dbReference>
<dbReference type="Pfam" id="PF00550">
    <property type="entry name" value="PP-binding"/>
    <property type="match status" value="1"/>
</dbReference>
<dbReference type="AlphaFoldDB" id="A0A928Z715"/>
<reference evidence="4" key="1">
    <citation type="submission" date="2020-10" db="EMBL/GenBank/DDBJ databases">
        <authorList>
            <person name="Castelo-Branco R."/>
            <person name="Eusebio N."/>
            <person name="Adriana R."/>
            <person name="Vieira A."/>
            <person name="Brugerolle De Fraissinette N."/>
            <person name="Rezende De Castro R."/>
            <person name="Schneider M.P."/>
            <person name="Vasconcelos V."/>
            <person name="Leao P.N."/>
        </authorList>
    </citation>
    <scope>NUCLEOTIDE SEQUENCE</scope>
    <source>
        <strain evidence="4">LEGE 11467</strain>
    </source>
</reference>
<dbReference type="SMART" id="SM00823">
    <property type="entry name" value="PKS_PP"/>
    <property type="match status" value="1"/>
</dbReference>
<dbReference type="Proteomes" id="UP000621799">
    <property type="component" value="Unassembled WGS sequence"/>
</dbReference>
<dbReference type="InterPro" id="IPR009081">
    <property type="entry name" value="PP-bd_ACP"/>
</dbReference>
<dbReference type="Gene3D" id="1.10.1200.10">
    <property type="entry name" value="ACP-like"/>
    <property type="match status" value="1"/>
</dbReference>
<dbReference type="InterPro" id="IPR020806">
    <property type="entry name" value="PKS_PP-bd"/>
</dbReference>
<dbReference type="GO" id="GO:0043041">
    <property type="term" value="P:amino acid activation for nonribosomal peptide biosynthetic process"/>
    <property type="evidence" value="ECO:0007669"/>
    <property type="project" value="TreeGrafter"/>
</dbReference>
<dbReference type="InterPro" id="IPR036736">
    <property type="entry name" value="ACP-like_sf"/>
</dbReference>
<dbReference type="InterPro" id="IPR000873">
    <property type="entry name" value="AMP-dep_synth/lig_dom"/>
</dbReference>
<dbReference type="PROSITE" id="PS00455">
    <property type="entry name" value="AMP_BINDING"/>
    <property type="match status" value="1"/>
</dbReference>
<sequence>AAPDSTVCVFSEKGDRICDPEPDAAAYIFFTSGSTGTPKGVLGCHKGLSHFLHWQRQTFNITPPERCAQLSALSFDVMLRDVFLALTSGATLYLPATENRLDPRQILPWLEREKITLIHTVPSLVRSWLRDVSPGVTLRSLRKIFFAGEPLSDRLVGQWRERFPEAGEIINLYGPTETTLAKCYYRVPDSPNPGIQPIGFSLPNTQTLILAEDRRLCEVGEPGEIVLRTPFCSLGYLNPSEDDRYRFAPNPFRNDPADRVYYTGDRGCYGADGTLEILGRIDRQVKIRGVRIEPGEIEEVLGKHPAIWQTAVVPQESKCGETHLVAYVVSHTGEIPTTTQLRNFLAQQLPDVMVPSAFLWLSALPLNPNGKIDRRTLASQPWKPTRETVAKTPQTEVESKLVCIWREVLGVSDIGIQDDFFELGGTSLSAVRAMSRIEEVFGKALGVATLFESSTIEQLARDLSDDRDSVASSGIVPLKVSGSKPPFFFVNSIGYAQQLRGYFDVERPLYGVNIFRLGLHETELANLKLEDLAVRAIEQIQSVRASGPYFIGAYCADVKFAFEIARQLWERGLEVKMLVSIDGIWQPQPSSFKLYWNNFRQFGIDYIKEKFKDKFKEYSTELKKKFNKNKSILFQKSSQSVRDEPILSAFVRALKNYRPQPYPGQIHLYLSSEWRFKNSPVLSSFSPHEVKIDEIFGYHHLMFEEPQVRVLTDRLNACLDRATVDLSNANTVKNG</sequence>
<dbReference type="Pfam" id="PF00501">
    <property type="entry name" value="AMP-binding"/>
    <property type="match status" value="1"/>
</dbReference>
<dbReference type="GO" id="GO:0072330">
    <property type="term" value="P:monocarboxylic acid biosynthetic process"/>
    <property type="evidence" value="ECO:0007669"/>
    <property type="project" value="UniProtKB-ARBA"/>
</dbReference>
<organism evidence="4 5">
    <name type="scientific">Zarconia navalis LEGE 11467</name>
    <dbReference type="NCBI Taxonomy" id="1828826"/>
    <lineage>
        <taxon>Bacteria</taxon>
        <taxon>Bacillati</taxon>
        <taxon>Cyanobacteriota</taxon>
        <taxon>Cyanophyceae</taxon>
        <taxon>Oscillatoriophycideae</taxon>
        <taxon>Oscillatoriales</taxon>
        <taxon>Oscillatoriales incertae sedis</taxon>
        <taxon>Zarconia</taxon>
        <taxon>Zarconia navalis</taxon>
    </lineage>
</organism>
<comment type="caution">
    <text evidence="4">The sequence shown here is derived from an EMBL/GenBank/DDBJ whole genome shotgun (WGS) entry which is preliminary data.</text>
</comment>
<dbReference type="EMBL" id="JADEXN010000054">
    <property type="protein sequence ID" value="MBE9040090.1"/>
    <property type="molecule type" value="Genomic_DNA"/>
</dbReference>
<dbReference type="SUPFAM" id="SSF53474">
    <property type="entry name" value="alpha/beta-Hydrolases"/>
    <property type="match status" value="1"/>
</dbReference>
<dbReference type="Pfam" id="PF13193">
    <property type="entry name" value="AMP-binding_C"/>
    <property type="match status" value="1"/>
</dbReference>
<evidence type="ECO:0000256" key="2">
    <source>
        <dbReference type="ARBA" id="ARBA00022553"/>
    </source>
</evidence>